<evidence type="ECO:0000313" key="4">
    <source>
        <dbReference type="EMBL" id="CAG8679694.1"/>
    </source>
</evidence>
<dbReference type="OrthoDB" id="2382204at2759"/>
<dbReference type="PROSITE" id="PS50089">
    <property type="entry name" value="ZF_RING_2"/>
    <property type="match status" value="1"/>
</dbReference>
<keyword evidence="1" id="KW-0863">Zinc-finger</keyword>
<dbReference type="GO" id="GO:0008270">
    <property type="term" value="F:zinc ion binding"/>
    <property type="evidence" value="ECO:0007669"/>
    <property type="project" value="UniProtKB-KW"/>
</dbReference>
<organism evidence="4 5">
    <name type="scientific">Funneliformis caledonium</name>
    <dbReference type="NCBI Taxonomy" id="1117310"/>
    <lineage>
        <taxon>Eukaryota</taxon>
        <taxon>Fungi</taxon>
        <taxon>Fungi incertae sedis</taxon>
        <taxon>Mucoromycota</taxon>
        <taxon>Glomeromycotina</taxon>
        <taxon>Glomeromycetes</taxon>
        <taxon>Glomerales</taxon>
        <taxon>Glomeraceae</taxon>
        <taxon>Funneliformis</taxon>
    </lineage>
</organism>
<evidence type="ECO:0000256" key="1">
    <source>
        <dbReference type="PROSITE-ProRule" id="PRU00175"/>
    </source>
</evidence>
<feature type="coiled-coil region" evidence="2">
    <location>
        <begin position="296"/>
        <end position="323"/>
    </location>
</feature>
<feature type="domain" description="RING-type" evidence="3">
    <location>
        <begin position="237"/>
        <end position="275"/>
    </location>
</feature>
<name>A0A9N9ELG3_9GLOM</name>
<sequence length="326" mass="38778">SDHYRGITNNALKKAKEKGTFNQHNYLEQLCYPHYLNIIEPDRNKLPANRMRNTNIQNNVVVNNMRPLSFGDKIALMTKILYDKQRKENQILELDPNRFQTLLENAEPLLKGFFNELYNSFIPERRSAYNKKEDKKKRQVHHVTQSIQCIMLAFLFVTKLLKTIANAHPENIRKYFTEKTFHHIKCTPIKITTSDKRQERKKRNNSKYKLIILNEEVDVMCLPTDYSTRVPSLPEFCDNCYKKLDDDGGDTILICGHNFHWHCYDQMEYGCRHCEQYYKNGINKNINSFLQRLEKGTNTFSENDRFEEELQNLEEDTEKHENIQEI</sequence>
<proteinExistence type="predicted"/>
<keyword evidence="5" id="KW-1185">Reference proteome</keyword>
<dbReference type="InterPro" id="IPR001841">
    <property type="entry name" value="Znf_RING"/>
</dbReference>
<evidence type="ECO:0000256" key="2">
    <source>
        <dbReference type="SAM" id="Coils"/>
    </source>
</evidence>
<keyword evidence="2" id="KW-0175">Coiled coil</keyword>
<keyword evidence="1" id="KW-0862">Zinc</keyword>
<evidence type="ECO:0000313" key="5">
    <source>
        <dbReference type="Proteomes" id="UP000789570"/>
    </source>
</evidence>
<gene>
    <name evidence="4" type="ORF">FCALED_LOCUS12436</name>
</gene>
<feature type="non-terminal residue" evidence="4">
    <location>
        <position position="326"/>
    </location>
</feature>
<protein>
    <submittedName>
        <fullName evidence="4">2603_t:CDS:1</fullName>
    </submittedName>
</protein>
<keyword evidence="1" id="KW-0479">Metal-binding</keyword>
<comment type="caution">
    <text evidence="4">The sequence shown here is derived from an EMBL/GenBank/DDBJ whole genome shotgun (WGS) entry which is preliminary data.</text>
</comment>
<reference evidence="4" key="1">
    <citation type="submission" date="2021-06" db="EMBL/GenBank/DDBJ databases">
        <authorList>
            <person name="Kallberg Y."/>
            <person name="Tangrot J."/>
            <person name="Rosling A."/>
        </authorList>
    </citation>
    <scope>NUCLEOTIDE SEQUENCE</scope>
    <source>
        <strain evidence="4">UK204</strain>
    </source>
</reference>
<dbReference type="CDD" id="cd16448">
    <property type="entry name" value="RING-H2"/>
    <property type="match status" value="1"/>
</dbReference>
<accession>A0A9N9ELG3</accession>
<evidence type="ECO:0000259" key="3">
    <source>
        <dbReference type="PROSITE" id="PS50089"/>
    </source>
</evidence>
<dbReference type="Proteomes" id="UP000789570">
    <property type="component" value="Unassembled WGS sequence"/>
</dbReference>
<dbReference type="EMBL" id="CAJVPQ010006035">
    <property type="protein sequence ID" value="CAG8679694.1"/>
    <property type="molecule type" value="Genomic_DNA"/>
</dbReference>
<dbReference type="AlphaFoldDB" id="A0A9N9ELG3"/>